<protein>
    <recommendedName>
        <fullName evidence="8">Zinc metalloproteinase</fullName>
    </recommendedName>
</protein>
<evidence type="ECO:0000256" key="3">
    <source>
        <dbReference type="ARBA" id="ARBA00022723"/>
    </source>
</evidence>
<name>A0A7I4YIT1_HAECO</name>
<dbReference type="GO" id="GO:0004222">
    <property type="term" value="F:metalloendopeptidase activity"/>
    <property type="evidence" value="ECO:0007669"/>
    <property type="project" value="UniProtKB-UniRule"/>
</dbReference>
<dbReference type="AlphaFoldDB" id="A0A7I4YIT1"/>
<dbReference type="GO" id="GO:0008270">
    <property type="term" value="F:zinc ion binding"/>
    <property type="evidence" value="ECO:0007669"/>
    <property type="project" value="UniProtKB-UniRule"/>
</dbReference>
<evidence type="ECO:0000256" key="4">
    <source>
        <dbReference type="ARBA" id="ARBA00022833"/>
    </source>
</evidence>
<keyword evidence="11" id="KW-1185">Reference proteome</keyword>
<dbReference type="InterPro" id="IPR017050">
    <property type="entry name" value="Metallopeptidase_nem"/>
</dbReference>
<reference evidence="12" key="1">
    <citation type="submission" date="2020-12" db="UniProtKB">
        <authorList>
            <consortium name="WormBaseParasite"/>
        </authorList>
    </citation>
    <scope>IDENTIFICATION</scope>
    <source>
        <strain evidence="12">MHco3</strain>
    </source>
</reference>
<evidence type="ECO:0000313" key="12">
    <source>
        <dbReference type="WBParaSite" id="HCON_00101745-00001"/>
    </source>
</evidence>
<dbReference type="SUPFAM" id="SSF55486">
    <property type="entry name" value="Metalloproteases ('zincins'), catalytic domain"/>
    <property type="match status" value="1"/>
</dbReference>
<organism evidence="11 12">
    <name type="scientific">Haemonchus contortus</name>
    <name type="common">Barber pole worm</name>
    <dbReference type="NCBI Taxonomy" id="6289"/>
    <lineage>
        <taxon>Eukaryota</taxon>
        <taxon>Metazoa</taxon>
        <taxon>Ecdysozoa</taxon>
        <taxon>Nematoda</taxon>
        <taxon>Chromadorea</taxon>
        <taxon>Rhabditida</taxon>
        <taxon>Rhabditina</taxon>
        <taxon>Rhabditomorpha</taxon>
        <taxon>Strongyloidea</taxon>
        <taxon>Trichostrongylidae</taxon>
        <taxon>Haemonchus</taxon>
    </lineage>
</organism>
<sequence>MNSRDGVQNILIGLNVVYGLTLRGADPEQRRERLRNLQLVDFVTSPPGTSKNSDENAVIEKNTASIPEGGSIIEKNRLAGISDYLYEGDINLTEEQLAALESKLRNGTTRPKRQASKLFPLWTNKTVFYYYNESFVPPMRTLVNKTLAYLSARTCLTFVEDATATNRVRVIEGDGCYSSVGMIGGEQDLSLGCGTAADQPNYNKLTTDESVNYTPYEYGSVMHYDAKAYATKGGVSMIPVHPRYLRTMGSHMVSFYDISMINYHYKCNAICATKGANCVNGGIRNPKNCNICICPAGYGGALCSLRPAGCGAVLTAAATWKERKVVLGEATNTDIRDPYSLCNDWIQAPAGKKVQLQVTKMNGVFCLNGCWTQGIEFKTLPNKLNTNPRICCPEQWKQVITSSINPTPVINYNNLRQSIITYLYRYI</sequence>
<dbReference type="Pfam" id="PF01400">
    <property type="entry name" value="Astacin"/>
    <property type="match status" value="2"/>
</dbReference>
<evidence type="ECO:0000256" key="2">
    <source>
        <dbReference type="ARBA" id="ARBA00022525"/>
    </source>
</evidence>
<comment type="subcellular location">
    <subcellularLocation>
        <location evidence="1 8">Secreted</location>
    </subcellularLocation>
</comment>
<dbReference type="GO" id="GO:0006508">
    <property type="term" value="P:proteolysis"/>
    <property type="evidence" value="ECO:0007669"/>
    <property type="project" value="InterPro"/>
</dbReference>
<dbReference type="GO" id="GO:0005576">
    <property type="term" value="C:extracellular region"/>
    <property type="evidence" value="ECO:0007669"/>
    <property type="project" value="UniProtKB-SubCell"/>
</dbReference>
<keyword evidence="7" id="KW-0325">Glycoprotein</keyword>
<dbReference type="Gene3D" id="3.40.390.10">
    <property type="entry name" value="Collagenase (Catalytic Domain)"/>
    <property type="match status" value="2"/>
</dbReference>
<dbReference type="PANTHER" id="PTHR10127:SF833">
    <property type="entry name" value="ZINC METALLOPROTEINASE NAS-32"/>
    <property type="match status" value="1"/>
</dbReference>
<evidence type="ECO:0000256" key="8">
    <source>
        <dbReference type="PIRNR" id="PIRNR036365"/>
    </source>
</evidence>
<dbReference type="PIRSF" id="PIRSF036365">
    <property type="entry name" value="Astacin_nematoda"/>
    <property type="match status" value="1"/>
</dbReference>
<dbReference type="InterPro" id="IPR006026">
    <property type="entry name" value="Peptidase_Metallo"/>
</dbReference>
<dbReference type="GO" id="GO:0018996">
    <property type="term" value="P:molting cycle, collagen and cuticulin-based cuticle"/>
    <property type="evidence" value="ECO:0007669"/>
    <property type="project" value="InterPro"/>
</dbReference>
<accession>A0A7I4YIT1</accession>
<keyword evidence="5" id="KW-0378">Hydrolase</keyword>
<dbReference type="OMA" id="NCNICIC"/>
<dbReference type="PROSITE" id="PS00022">
    <property type="entry name" value="EGF_1"/>
    <property type="match status" value="1"/>
</dbReference>
<dbReference type="OrthoDB" id="291007at2759"/>
<dbReference type="InterPro" id="IPR001506">
    <property type="entry name" value="Peptidase_M12A"/>
</dbReference>
<dbReference type="PROSITE" id="PS01186">
    <property type="entry name" value="EGF_2"/>
    <property type="match status" value="1"/>
</dbReference>
<evidence type="ECO:0000256" key="6">
    <source>
        <dbReference type="ARBA" id="ARBA00023157"/>
    </source>
</evidence>
<dbReference type="InterPro" id="IPR024079">
    <property type="entry name" value="MetalloPept_cat_dom_sf"/>
</dbReference>
<keyword evidence="5" id="KW-0482">Metalloprotease</keyword>
<dbReference type="PROSITE" id="PS51864">
    <property type="entry name" value="ASTACIN"/>
    <property type="match status" value="2"/>
</dbReference>
<feature type="domain" description="Peptidase M12A" evidence="10">
    <location>
        <begin position="106"/>
        <end position="192"/>
    </location>
</feature>
<dbReference type="PANTHER" id="PTHR10127">
    <property type="entry name" value="DISCOIDIN, CUB, EGF, LAMININ , AND ZINC METALLOPROTEASE DOMAIN CONTAINING"/>
    <property type="match status" value="1"/>
</dbReference>
<feature type="domain" description="Peptidase M12A" evidence="10">
    <location>
        <begin position="198"/>
        <end position="268"/>
    </location>
</feature>
<evidence type="ECO:0000256" key="5">
    <source>
        <dbReference type="ARBA" id="ARBA00023049"/>
    </source>
</evidence>
<proteinExistence type="predicted"/>
<evidence type="ECO:0000313" key="11">
    <source>
        <dbReference type="Proteomes" id="UP000025227"/>
    </source>
</evidence>
<dbReference type="WBParaSite" id="HCON_00101745-00001">
    <property type="protein sequence ID" value="HCON_00101745-00001"/>
    <property type="gene ID" value="HCON_00101745"/>
</dbReference>
<keyword evidence="6" id="KW-1015">Disulfide bond</keyword>
<keyword evidence="3" id="KW-0479">Metal-binding</keyword>
<evidence type="ECO:0000256" key="1">
    <source>
        <dbReference type="ARBA" id="ARBA00004613"/>
    </source>
</evidence>
<comment type="caution">
    <text evidence="9">Lacks conserved residue(s) required for the propagation of feature annotation.</text>
</comment>
<evidence type="ECO:0000256" key="9">
    <source>
        <dbReference type="PROSITE-ProRule" id="PRU01211"/>
    </source>
</evidence>
<keyword evidence="2 8" id="KW-0964">Secreted</keyword>
<dbReference type="InterPro" id="IPR000742">
    <property type="entry name" value="EGF"/>
</dbReference>
<evidence type="ECO:0000259" key="10">
    <source>
        <dbReference type="PROSITE" id="PS51864"/>
    </source>
</evidence>
<evidence type="ECO:0000256" key="7">
    <source>
        <dbReference type="ARBA" id="ARBA00023180"/>
    </source>
</evidence>
<dbReference type="SMART" id="SM00235">
    <property type="entry name" value="ZnMc"/>
    <property type="match status" value="1"/>
</dbReference>
<dbReference type="Proteomes" id="UP000025227">
    <property type="component" value="Unplaced"/>
</dbReference>
<keyword evidence="5" id="KW-0645">Protease</keyword>
<keyword evidence="4" id="KW-0862">Zinc</keyword>